<evidence type="ECO:0000256" key="2">
    <source>
        <dbReference type="ARBA" id="ARBA00010492"/>
    </source>
</evidence>
<evidence type="ECO:0000256" key="4">
    <source>
        <dbReference type="ARBA" id="ARBA00035129"/>
    </source>
</evidence>
<dbReference type="Proteomes" id="UP001221142">
    <property type="component" value="Unassembled WGS sequence"/>
</dbReference>
<dbReference type="PANTHER" id="PTHR28235:SF1">
    <property type="entry name" value="SMALL RIBOSOMAL SUBUNIT PROTEIN MS41"/>
    <property type="match status" value="1"/>
</dbReference>
<evidence type="ECO:0000259" key="6">
    <source>
        <dbReference type="SMART" id="SM01238"/>
    </source>
</evidence>
<evidence type="ECO:0000256" key="5">
    <source>
        <dbReference type="SAM" id="MobiDB-lite"/>
    </source>
</evidence>
<dbReference type="InterPro" id="IPR019083">
    <property type="entry name" value="SAM_Ribosomal_mS41"/>
</dbReference>
<dbReference type="InterPro" id="IPR039603">
    <property type="entry name" value="Ribosomal_mS41"/>
</dbReference>
<organism evidence="7 8">
    <name type="scientific">Roridomyces roridus</name>
    <dbReference type="NCBI Taxonomy" id="1738132"/>
    <lineage>
        <taxon>Eukaryota</taxon>
        <taxon>Fungi</taxon>
        <taxon>Dikarya</taxon>
        <taxon>Basidiomycota</taxon>
        <taxon>Agaricomycotina</taxon>
        <taxon>Agaricomycetes</taxon>
        <taxon>Agaricomycetidae</taxon>
        <taxon>Agaricales</taxon>
        <taxon>Marasmiineae</taxon>
        <taxon>Mycenaceae</taxon>
        <taxon>Roridomyces</taxon>
    </lineage>
</organism>
<dbReference type="Pfam" id="PF09597">
    <property type="entry name" value="SAM_Ribosomal_mS41"/>
    <property type="match status" value="1"/>
</dbReference>
<evidence type="ECO:0000256" key="3">
    <source>
        <dbReference type="ARBA" id="ARBA00023128"/>
    </source>
</evidence>
<sequence length="111" mass="13021">MNSLLCASRLRSLLPRFSRPLSTRVQPIPDPRVESWDELWSKNGLQLKSAGVGIRDRRYILWCMEKFRSGLPVSEFAHELKPKKPIRGWGPSVQNGKRIRSRRDRTKKRRP</sequence>
<comment type="caution">
    <text evidence="7">The sequence shown here is derived from an EMBL/GenBank/DDBJ whole genome shotgun (WGS) entry which is preliminary data.</text>
</comment>
<dbReference type="SMART" id="SM01238">
    <property type="entry name" value="IGR"/>
    <property type="match status" value="1"/>
</dbReference>
<dbReference type="EMBL" id="JARKIF010000003">
    <property type="protein sequence ID" value="KAJ7644012.1"/>
    <property type="molecule type" value="Genomic_DNA"/>
</dbReference>
<proteinExistence type="inferred from homology"/>
<evidence type="ECO:0000313" key="8">
    <source>
        <dbReference type="Proteomes" id="UP001221142"/>
    </source>
</evidence>
<comment type="subcellular location">
    <subcellularLocation>
        <location evidence="1">Mitochondrion</location>
    </subcellularLocation>
</comment>
<evidence type="ECO:0000313" key="7">
    <source>
        <dbReference type="EMBL" id="KAJ7644012.1"/>
    </source>
</evidence>
<dbReference type="PANTHER" id="PTHR28235">
    <property type="entry name" value="PROTEIN FYV4, MITOCHONDRIAL"/>
    <property type="match status" value="1"/>
</dbReference>
<feature type="region of interest" description="Disordered" evidence="5">
    <location>
        <begin position="83"/>
        <end position="111"/>
    </location>
</feature>
<name>A0AAD7FUL6_9AGAR</name>
<dbReference type="GO" id="GO:0005739">
    <property type="term" value="C:mitochondrion"/>
    <property type="evidence" value="ECO:0007669"/>
    <property type="project" value="UniProtKB-SubCell"/>
</dbReference>
<gene>
    <name evidence="7" type="ORF">FB45DRAFT_896671</name>
</gene>
<protein>
    <recommendedName>
        <fullName evidence="4">Small ribosomal subunit protein mS41</fullName>
    </recommendedName>
</protein>
<feature type="domain" description="Small ribosomal subunit protein mS41 SAM" evidence="6">
    <location>
        <begin position="10"/>
        <end position="70"/>
    </location>
</feature>
<accession>A0AAD7FUL6</accession>
<dbReference type="AlphaFoldDB" id="A0AAD7FUL6"/>
<keyword evidence="8" id="KW-1185">Reference proteome</keyword>
<reference evidence="7" key="1">
    <citation type="submission" date="2023-03" db="EMBL/GenBank/DDBJ databases">
        <title>Massive genome expansion in bonnet fungi (Mycena s.s.) driven by repeated elements and novel gene families across ecological guilds.</title>
        <authorList>
            <consortium name="Lawrence Berkeley National Laboratory"/>
            <person name="Harder C.B."/>
            <person name="Miyauchi S."/>
            <person name="Viragh M."/>
            <person name="Kuo A."/>
            <person name="Thoen E."/>
            <person name="Andreopoulos B."/>
            <person name="Lu D."/>
            <person name="Skrede I."/>
            <person name="Drula E."/>
            <person name="Henrissat B."/>
            <person name="Morin E."/>
            <person name="Kohler A."/>
            <person name="Barry K."/>
            <person name="LaButti K."/>
            <person name="Morin E."/>
            <person name="Salamov A."/>
            <person name="Lipzen A."/>
            <person name="Mereny Z."/>
            <person name="Hegedus B."/>
            <person name="Baldrian P."/>
            <person name="Stursova M."/>
            <person name="Weitz H."/>
            <person name="Taylor A."/>
            <person name="Grigoriev I.V."/>
            <person name="Nagy L.G."/>
            <person name="Martin F."/>
            <person name="Kauserud H."/>
        </authorList>
    </citation>
    <scope>NUCLEOTIDE SEQUENCE</scope>
    <source>
        <strain evidence="7">9284</strain>
    </source>
</reference>
<evidence type="ECO:0000256" key="1">
    <source>
        <dbReference type="ARBA" id="ARBA00004173"/>
    </source>
</evidence>
<comment type="similarity">
    <text evidence="2">Belongs to the mitochondrion-specific ribosomal protein mS41 family.</text>
</comment>
<keyword evidence="3" id="KW-0496">Mitochondrion</keyword>
<feature type="compositionally biased region" description="Basic residues" evidence="5">
    <location>
        <begin position="97"/>
        <end position="111"/>
    </location>
</feature>